<name>A0A095SM05_9GAMM</name>
<proteinExistence type="predicted"/>
<evidence type="ECO:0000313" key="2">
    <source>
        <dbReference type="Proteomes" id="UP000029444"/>
    </source>
</evidence>
<dbReference type="STRING" id="1177154.Y5S_01282"/>
<protein>
    <submittedName>
        <fullName evidence="1">Uncharacterized protein</fullName>
    </submittedName>
</protein>
<dbReference type="AlphaFoldDB" id="A0A095SM05"/>
<organism evidence="1 2">
    <name type="scientific">Alcanivorax nanhaiticus</name>
    <dbReference type="NCBI Taxonomy" id="1177154"/>
    <lineage>
        <taxon>Bacteria</taxon>
        <taxon>Pseudomonadati</taxon>
        <taxon>Pseudomonadota</taxon>
        <taxon>Gammaproteobacteria</taxon>
        <taxon>Oceanospirillales</taxon>
        <taxon>Alcanivoracaceae</taxon>
        <taxon>Alcanivorax</taxon>
    </lineage>
</organism>
<dbReference type="EMBL" id="ARXV01000004">
    <property type="protein sequence ID" value="KGD65389.1"/>
    <property type="molecule type" value="Genomic_DNA"/>
</dbReference>
<evidence type="ECO:0000313" key="1">
    <source>
        <dbReference type="EMBL" id="KGD65389.1"/>
    </source>
</evidence>
<gene>
    <name evidence="1" type="ORF">Y5S_01282</name>
</gene>
<dbReference type="Proteomes" id="UP000029444">
    <property type="component" value="Unassembled WGS sequence"/>
</dbReference>
<sequence length="202" mass="22034">MTIVELRPEGGLNAIEIARNFDQLASLLVLYGVVAADGVDSEVESFCVSVGVDDPYLIDKLSVDVGDVPEALKTLPIFTDDLPSCLLDPGEKYAGDLPVEGEVVGDLRNFCLIEFPPEVRGNMKSKALVPSWLLPGDKKNVFDECFRQGDMLGAWMSINSNGWDVSELKSAMARLADVSNDDLFKELADAWLLASDAEFVPY</sequence>
<reference evidence="1 2" key="1">
    <citation type="submission" date="2012-09" db="EMBL/GenBank/DDBJ databases">
        <title>Genome Sequence of alkane-degrading Bacterium Alcanivorax sp. 19-m-6.</title>
        <authorList>
            <person name="Lai Q."/>
            <person name="Shao Z."/>
        </authorList>
    </citation>
    <scope>NUCLEOTIDE SEQUENCE [LARGE SCALE GENOMIC DNA]</scope>
    <source>
        <strain evidence="1 2">19-m-6</strain>
    </source>
</reference>
<comment type="caution">
    <text evidence="1">The sequence shown here is derived from an EMBL/GenBank/DDBJ whole genome shotgun (WGS) entry which is preliminary data.</text>
</comment>
<keyword evidence="2" id="KW-1185">Reference proteome</keyword>
<accession>A0A095SM05</accession>